<gene>
    <name evidence="2" type="ORF">C8N25_13812</name>
</gene>
<keyword evidence="3" id="KW-1185">Reference proteome</keyword>
<dbReference type="SUPFAM" id="SSF48239">
    <property type="entry name" value="Terpenoid cyclases/Protein prenyltransferases"/>
    <property type="match status" value="1"/>
</dbReference>
<evidence type="ECO:0008006" key="4">
    <source>
        <dbReference type="Google" id="ProtNLM"/>
    </source>
</evidence>
<keyword evidence="1" id="KW-0732">Signal</keyword>
<proteinExistence type="predicted"/>
<dbReference type="EMBL" id="QUNF01000038">
    <property type="protein sequence ID" value="REG78253.1"/>
    <property type="molecule type" value="Genomic_DNA"/>
</dbReference>
<feature type="chain" id="PRO_5017640903" description="Glycerophosphoryl diester phosphodiesterase" evidence="1">
    <location>
        <begin position="20"/>
        <end position="865"/>
    </location>
</feature>
<reference evidence="2 3" key="1">
    <citation type="submission" date="2018-08" db="EMBL/GenBank/DDBJ databases">
        <title>Genomic Encyclopedia of Archaeal and Bacterial Type Strains, Phase II (KMG-II): from individual species to whole genera.</title>
        <authorList>
            <person name="Goeker M."/>
        </authorList>
    </citation>
    <scope>NUCLEOTIDE SEQUENCE [LARGE SCALE GENOMIC DNA]</scope>
    <source>
        <strain evidence="2 3">DSM 15986</strain>
    </source>
</reference>
<dbReference type="Gene3D" id="1.50.10.20">
    <property type="match status" value="1"/>
</dbReference>
<sequence>MRFSILFFSFCFLSICSFAQVESEIRLENDQLKVSWEKTAEGWEVYDVSIKSGSSWKSIPNPSGEYTILRSETKPEEFSAQTFQTISGQDFPEEIYKYQVNLWKDRTNEVSLNTAGEAFYYFPDEAQVLSPNKILFQKKTAWGIVKTTWSLDPIFPQDILVEEIIEILKDGFYSFSSPTLVRISESQLEWATVPGYFHGNKLEENLVLGYGYGNGVPAQPTVFSEKTTSTLSPIISSKDGFSIAIIANPDLGRDPWSNDINTHSDWNLGLSHKNRKSELAPTLYFPVLGQKGSQLKSGESLKFGFRLSLSDQDWFETLNHTVYDVFEFKRGLDLRKNKQSLSSRLNKMYGYLTDSVTSLWRVEEFENRKIGAQAYNGGVVGSDKDAMKNADYGAMWMLANTTGSSYLKEEVLPFALNFKLAQQQETEGFFQGAAIGQYYLSKSKMFVEEWGKMVEPIALTYYIMLDIGNILLFEPENEELKMRLKLGAELLLNWQKADGSWAVAYSREEEEIFKELKDFRPTFYGLLVAHRILKDQKYLDAAIKGADWYLENGVNNGSFLGVCGDMRYAPDFATGQSAQAYLDLFDITGDQKYKAAAIQTAKIYTTYIYTHPIPSQQIKWVNGKQLQDWEIAQAGLSFEHGGTLGSANFHGPILLASHAGMFIRMFDITGEQIFADMARSAAIGRHAFVDEKTSVASYYWKAMDNGAGPYPHHAWWQVGWITDYLMAEMELRSNRNIVFPRGFITPKVGPHQSYGFEAGRIFGEKALLKMVPDAVSVSNPSLEYVVTSSEQGEKIWVTLLNQENEVQSCDLKIDFAAFHAGKLLDVKVLDNEGKVLEKKNLSGDWTVSVPAIGLVVLEFEIEKKP</sequence>
<accession>A0A3E0D6Y0</accession>
<dbReference type="AlphaFoldDB" id="A0A3E0D6Y0"/>
<evidence type="ECO:0000313" key="2">
    <source>
        <dbReference type="EMBL" id="REG78253.1"/>
    </source>
</evidence>
<evidence type="ECO:0000256" key="1">
    <source>
        <dbReference type="SAM" id="SignalP"/>
    </source>
</evidence>
<dbReference type="SUPFAM" id="SSF48208">
    <property type="entry name" value="Six-hairpin glycosidases"/>
    <property type="match status" value="1"/>
</dbReference>
<dbReference type="Proteomes" id="UP000256405">
    <property type="component" value="Unassembled WGS sequence"/>
</dbReference>
<name>A0A3E0D6Y0_9BACT</name>
<organism evidence="2 3">
    <name type="scientific">Algoriphagus antarcticus</name>
    <dbReference type="NCBI Taxonomy" id="238540"/>
    <lineage>
        <taxon>Bacteria</taxon>
        <taxon>Pseudomonadati</taxon>
        <taxon>Bacteroidota</taxon>
        <taxon>Cytophagia</taxon>
        <taxon>Cytophagales</taxon>
        <taxon>Cyclobacteriaceae</taxon>
        <taxon>Algoriphagus</taxon>
    </lineage>
</organism>
<protein>
    <recommendedName>
        <fullName evidence="4">Glycerophosphoryl diester phosphodiesterase</fullName>
    </recommendedName>
</protein>
<comment type="caution">
    <text evidence="2">The sequence shown here is derived from an EMBL/GenBank/DDBJ whole genome shotgun (WGS) entry which is preliminary data.</text>
</comment>
<evidence type="ECO:0000313" key="3">
    <source>
        <dbReference type="Proteomes" id="UP000256405"/>
    </source>
</evidence>
<dbReference type="InterPro" id="IPR008930">
    <property type="entry name" value="Terpenoid_cyclase/PrenylTrfase"/>
</dbReference>
<dbReference type="RefSeq" id="WP_205635912.1">
    <property type="nucleotide sequence ID" value="NZ_MSSW01000090.1"/>
</dbReference>
<feature type="signal peptide" evidence="1">
    <location>
        <begin position="1"/>
        <end position="19"/>
    </location>
</feature>
<dbReference type="GO" id="GO:0005975">
    <property type="term" value="P:carbohydrate metabolic process"/>
    <property type="evidence" value="ECO:0007669"/>
    <property type="project" value="InterPro"/>
</dbReference>
<dbReference type="InterPro" id="IPR008928">
    <property type="entry name" value="6-hairpin_glycosidase_sf"/>
</dbReference>